<dbReference type="Proteomes" id="UP001162164">
    <property type="component" value="Unassembled WGS sequence"/>
</dbReference>
<dbReference type="PANTHER" id="PTHR47526">
    <property type="entry name" value="ATP-DEPENDENT DNA HELICASE"/>
    <property type="match status" value="1"/>
</dbReference>
<dbReference type="PANTHER" id="PTHR47526:SF4">
    <property type="entry name" value="SWIM-TYPE DOMAIN-CONTAINING PROTEIN"/>
    <property type="match status" value="1"/>
</dbReference>
<organism evidence="1 2">
    <name type="scientific">Molorchus minor</name>
    <dbReference type="NCBI Taxonomy" id="1323400"/>
    <lineage>
        <taxon>Eukaryota</taxon>
        <taxon>Metazoa</taxon>
        <taxon>Ecdysozoa</taxon>
        <taxon>Arthropoda</taxon>
        <taxon>Hexapoda</taxon>
        <taxon>Insecta</taxon>
        <taxon>Pterygota</taxon>
        <taxon>Neoptera</taxon>
        <taxon>Endopterygota</taxon>
        <taxon>Coleoptera</taxon>
        <taxon>Polyphaga</taxon>
        <taxon>Cucujiformia</taxon>
        <taxon>Chrysomeloidea</taxon>
        <taxon>Cerambycidae</taxon>
        <taxon>Lamiinae</taxon>
        <taxon>Monochamini</taxon>
        <taxon>Molorchus</taxon>
    </lineage>
</organism>
<reference evidence="1" key="1">
    <citation type="journal article" date="2023" name="Insect Mol. Biol.">
        <title>Genome sequencing provides insights into the evolution of gene families encoding plant cell wall-degrading enzymes in longhorned beetles.</title>
        <authorList>
            <person name="Shin N.R."/>
            <person name="Okamura Y."/>
            <person name="Kirsch R."/>
            <person name="Pauchet Y."/>
        </authorList>
    </citation>
    <scope>NUCLEOTIDE SEQUENCE</scope>
    <source>
        <strain evidence="1">MMC_N1</strain>
    </source>
</reference>
<protein>
    <submittedName>
        <fullName evidence="1">Uncharacterized protein</fullName>
    </submittedName>
</protein>
<comment type="caution">
    <text evidence="1">The sequence shown here is derived from an EMBL/GenBank/DDBJ whole genome shotgun (WGS) entry which is preliminary data.</text>
</comment>
<gene>
    <name evidence="1" type="ORF">NQ317_018322</name>
</gene>
<keyword evidence="2" id="KW-1185">Reference proteome</keyword>
<name>A0ABQ9JKF2_9CUCU</name>
<accession>A0ABQ9JKF2</accession>
<proteinExistence type="predicted"/>
<sequence length="176" mass="20019">MNLIGKYYLFLKGDVKSRYDAKIQLIDNVDPYSLGANELNRNFSFLPTVSIMDMVNYLILTRSFYTGQQLKAYKSLQAYKYYEAGFVKEVLAKEVHENAFVVVGKVKTAALVMGTVSGSKSSSSAESIKSLSEPLRFLWRRERYLILALCKTEKIFYNGLQKNARNSLLMNAPVLQ</sequence>
<evidence type="ECO:0000313" key="1">
    <source>
        <dbReference type="EMBL" id="KAJ8978419.1"/>
    </source>
</evidence>
<evidence type="ECO:0000313" key="2">
    <source>
        <dbReference type="Proteomes" id="UP001162164"/>
    </source>
</evidence>
<dbReference type="EMBL" id="JAPWTJ010000440">
    <property type="protein sequence ID" value="KAJ8978419.1"/>
    <property type="molecule type" value="Genomic_DNA"/>
</dbReference>